<reference evidence="3" key="1">
    <citation type="submission" date="2022-07" db="EMBL/GenBank/DDBJ databases">
        <title>Phylogenomic reconstructions and comparative analyses of Kickxellomycotina fungi.</title>
        <authorList>
            <person name="Reynolds N.K."/>
            <person name="Stajich J.E."/>
            <person name="Barry K."/>
            <person name="Grigoriev I.V."/>
            <person name="Crous P."/>
            <person name="Smith M.E."/>
        </authorList>
    </citation>
    <scope>NUCLEOTIDE SEQUENCE</scope>
    <source>
        <strain evidence="3">RSA 567</strain>
    </source>
</reference>
<gene>
    <name evidence="3" type="ORF">H4R34_002620</name>
</gene>
<organism evidence="3 4">
    <name type="scientific">Dimargaris verticillata</name>
    <dbReference type="NCBI Taxonomy" id="2761393"/>
    <lineage>
        <taxon>Eukaryota</taxon>
        <taxon>Fungi</taxon>
        <taxon>Fungi incertae sedis</taxon>
        <taxon>Zoopagomycota</taxon>
        <taxon>Kickxellomycotina</taxon>
        <taxon>Dimargaritomycetes</taxon>
        <taxon>Dimargaritales</taxon>
        <taxon>Dimargaritaceae</taxon>
        <taxon>Dimargaris</taxon>
    </lineage>
</organism>
<feature type="repeat" description="PPR" evidence="2">
    <location>
        <begin position="1157"/>
        <end position="1191"/>
    </location>
</feature>
<dbReference type="Proteomes" id="UP001151582">
    <property type="component" value="Unassembled WGS sequence"/>
</dbReference>
<dbReference type="Pfam" id="PF13041">
    <property type="entry name" value="PPR_2"/>
    <property type="match status" value="1"/>
</dbReference>
<dbReference type="SUPFAM" id="SSF48452">
    <property type="entry name" value="TPR-like"/>
    <property type="match status" value="1"/>
</dbReference>
<dbReference type="PROSITE" id="PS51375">
    <property type="entry name" value="PPR"/>
    <property type="match status" value="4"/>
</dbReference>
<dbReference type="PANTHER" id="PTHR47939">
    <property type="entry name" value="MEMBRANE-ASSOCIATED SALT-INDUCIBLE PROTEIN-LIKE"/>
    <property type="match status" value="1"/>
</dbReference>
<feature type="repeat" description="PPR" evidence="2">
    <location>
        <begin position="1193"/>
        <end position="1227"/>
    </location>
</feature>
<protein>
    <recommendedName>
        <fullName evidence="5">Pentacotripeptide-repeat region of PRORP domain-containing protein</fullName>
    </recommendedName>
</protein>
<accession>A0A9W8B2E9</accession>
<dbReference type="InterPro" id="IPR002885">
    <property type="entry name" value="PPR_rpt"/>
</dbReference>
<dbReference type="Pfam" id="PF01535">
    <property type="entry name" value="PPR"/>
    <property type="match status" value="2"/>
</dbReference>
<evidence type="ECO:0008006" key="5">
    <source>
        <dbReference type="Google" id="ProtNLM"/>
    </source>
</evidence>
<feature type="repeat" description="PPR" evidence="2">
    <location>
        <begin position="133"/>
        <end position="167"/>
    </location>
</feature>
<dbReference type="EMBL" id="JANBQB010000190">
    <property type="protein sequence ID" value="KAJ1979974.1"/>
    <property type="molecule type" value="Genomic_DNA"/>
</dbReference>
<dbReference type="InterPro" id="IPR011990">
    <property type="entry name" value="TPR-like_helical_dom_sf"/>
</dbReference>
<evidence type="ECO:0000313" key="3">
    <source>
        <dbReference type="EMBL" id="KAJ1979974.1"/>
    </source>
</evidence>
<proteinExistence type="predicted"/>
<dbReference type="PANTHER" id="PTHR47939:SF13">
    <property type="entry name" value="OS03G0201400 PROTEIN"/>
    <property type="match status" value="1"/>
</dbReference>
<dbReference type="Gene3D" id="1.25.40.10">
    <property type="entry name" value="Tetratricopeptide repeat domain"/>
    <property type="match status" value="3"/>
</dbReference>
<dbReference type="OrthoDB" id="5571914at2759"/>
<evidence type="ECO:0000256" key="1">
    <source>
        <dbReference type="ARBA" id="ARBA00022737"/>
    </source>
</evidence>
<evidence type="ECO:0000256" key="2">
    <source>
        <dbReference type="PROSITE-ProRule" id="PRU00708"/>
    </source>
</evidence>
<dbReference type="NCBIfam" id="TIGR00756">
    <property type="entry name" value="PPR"/>
    <property type="match status" value="1"/>
</dbReference>
<keyword evidence="4" id="KW-1185">Reference proteome</keyword>
<feature type="repeat" description="PPR" evidence="2">
    <location>
        <begin position="1228"/>
        <end position="1262"/>
    </location>
</feature>
<evidence type="ECO:0000313" key="4">
    <source>
        <dbReference type="Proteomes" id="UP001151582"/>
    </source>
</evidence>
<dbReference type="InterPro" id="IPR050667">
    <property type="entry name" value="PPR-containing_protein"/>
</dbReference>
<name>A0A9W8B2E9_9FUNG</name>
<sequence length="1519" mass="170122">MYPSDMTTTAHDLLSKVRAKYRAASWSVYQRLRAQGLHVHLTNPDFTILLIHYLPSLARQLRMSQVQPIPHLPTTRQYTNYVESQDQESWLPVKIRASDKSSAILVERVQTVAQDWLTREDQVPAATDTHRLRLVDYRVLILALCQLSLHTEARQVLLTMQRRGFMPKLGVLSPLMAVYHHHRMLPEAQWVLDQVRRQEPFPSTYMLTTMLELHCQANQPQPARALYDEIRRMKFAIPPAPYVHLMKAYARARDTANVIQVYNDLHANLAPSLSINDRNALVRLLAGVDRITECLQLLCPSRSTPLNRLMWPKTATLLAFFHACQRSQQFGPGLKVAQLLQKQNVRVPPSLAFGLATFYAANGSHAEATRHLAKVTQHPSLVAPENLVAAFEMLLSMGELEQAQTLAARLIEQPKPTTVLTFRSLVQVLLRHHKALGTIPTLFHWFQTCRPVDATPSNAFELQLLFLRAFHLLSQPSQVEGILQTLWEDRTTLTIAYYHQLGEVLLALKLPNQMVNLYQRIHGSPELSGHPDTYVLALRAYSMLNEYPTVQTVWNQLRHHCAPRAPPPQASVAMMEAMVTHASATDAVAFYDIFCTTNPPFTLEQSTVLINTLCQVGALARAVRLYSELLGKTWRVTGPVVYPLLLLAAQHAQWDLVELLDAHRRQAIIAPDPEVLGRVLGLFLSSDQHARGKELLVHWSQAPDAWSPSERNRLAVALDLTDVKAQVLSAIPVRPEVQHPNPPTSLQPETAIATLNRLRQLTERTDLPALQQEFRALPQSIQTSLPKAIYLAYLQAFRRLGDRQQVLSMVQMLLDANRPGDPVETNAVLYLLAKTFSVRHAVEWLSRMVCKQAIPSPATFRMLIAGCTTQPTRTQHALLKGLFACWIRANRPGSVAIALEFITPFAELADRDLVARLHDTIRLASSNDLLLADCHRWLGALVKAKHIGLACQLLMENLLPTKRATANSFSITLDYFTGTSRTSQNLPAIPNQEWCWVQQLYTAWRDTGLAWTPQVAHQFVVALGTTGYPTDAKAVANLLLSSIVPICTVWQFNQLLQVLTRLKCPALLNQMLTLVKTMPRSPVNHHTFVLLMKAGVQWPDQVIAPRQLAQQYFDHAKPAPGIATLNQFLQLWSQHGMTVEFDELWGRMQAQEAALCDTYTYGIVIGHYCRVGRLPLARELFHRLRCQSNRSLSVASYNQLIAAEMKAGRVTEARELLQLLETQGLFPDMCTYTALVHGFNQAKRWAEASQLVQLACDRGIHLDAHLITVAMNATLGGGQLSASLDLCQRMLSIQRTLSASHITQLLGLCTNALDHRPQLQQIQAWVTAGTVAPIDAPLRTAHILAWGRLGDWGQVQAIWEAAVERSDTSTPLDFGLRNALVHAAVMTTATEQTKLALPKGTERLGSVLNHLHALNPHNVSTRLLNSLLRLLLNGHQPDCMLWVFQQLFSQFQRLPDVYTFKALFRAAKVYQRPALAKAVRDLVPIEYPQLTVALAAGAQAADNGSSSASSAALQIPRIL</sequence>
<comment type="caution">
    <text evidence="3">The sequence shown here is derived from an EMBL/GenBank/DDBJ whole genome shotgun (WGS) entry which is preliminary data.</text>
</comment>
<keyword evidence="1" id="KW-0677">Repeat</keyword>